<dbReference type="Proteomes" id="UP001057481">
    <property type="component" value="Unassembled WGS sequence"/>
</dbReference>
<dbReference type="InterPro" id="IPR038157">
    <property type="entry name" value="FeoA_core_dom"/>
</dbReference>
<dbReference type="InterPro" id="IPR036421">
    <property type="entry name" value="Fe_dep_repressor_sf"/>
</dbReference>
<dbReference type="InterPro" id="IPR050536">
    <property type="entry name" value="DtxR_MntR_Metal-Reg"/>
</dbReference>
<dbReference type="SUPFAM" id="SSF46785">
    <property type="entry name" value="Winged helix' DNA-binding domain"/>
    <property type="match status" value="1"/>
</dbReference>
<dbReference type="InterPro" id="IPR007167">
    <property type="entry name" value="Fe-transptr_FeoA-like"/>
</dbReference>
<accession>A0ABT0VLM7</accession>
<keyword evidence="8" id="KW-0010">Activator</keyword>
<evidence type="ECO:0000313" key="13">
    <source>
        <dbReference type="EMBL" id="MCM2437332.1"/>
    </source>
</evidence>
<keyword evidence="7" id="KW-0238">DNA-binding</keyword>
<dbReference type="Gene3D" id="1.10.10.10">
    <property type="entry name" value="Winged helix-like DNA-binding domain superfamily/Winged helix DNA-binding domain"/>
    <property type="match status" value="1"/>
</dbReference>
<dbReference type="PANTHER" id="PTHR33238:SF11">
    <property type="entry name" value="TRANSCRIPTIONAL REGULATOR MNTR"/>
    <property type="match status" value="1"/>
</dbReference>
<evidence type="ECO:0000256" key="7">
    <source>
        <dbReference type="ARBA" id="ARBA00023125"/>
    </source>
</evidence>
<evidence type="ECO:0000256" key="10">
    <source>
        <dbReference type="ARBA" id="ARBA00023211"/>
    </source>
</evidence>
<gene>
    <name evidence="13" type="ORF">KAK10_05345</name>
</gene>
<evidence type="ECO:0000313" key="14">
    <source>
        <dbReference type="Proteomes" id="UP001057481"/>
    </source>
</evidence>
<keyword evidence="14" id="KW-1185">Reference proteome</keyword>
<dbReference type="Pfam" id="PF02742">
    <property type="entry name" value="Fe_dep_repr_C"/>
    <property type="match status" value="1"/>
</dbReference>
<dbReference type="EMBL" id="JAGMVS010000062">
    <property type="protein sequence ID" value="MCM2437332.1"/>
    <property type="molecule type" value="Genomic_DNA"/>
</dbReference>
<protein>
    <recommendedName>
        <fullName evidence="11">Manganese transport regulator</fullName>
    </recommendedName>
</protein>
<evidence type="ECO:0000256" key="8">
    <source>
        <dbReference type="ARBA" id="ARBA00023159"/>
    </source>
</evidence>
<evidence type="ECO:0000256" key="11">
    <source>
        <dbReference type="ARBA" id="ARBA00032593"/>
    </source>
</evidence>
<dbReference type="Pfam" id="PF04023">
    <property type="entry name" value="FeoA"/>
    <property type="match status" value="1"/>
</dbReference>
<dbReference type="SMART" id="SM00529">
    <property type="entry name" value="HTH_DTXR"/>
    <property type="match status" value="1"/>
</dbReference>
<sequence length="219" mass="25073">MAESVSKTLYLQTILELTGGSNETQVPNNQIAEHLHVTPSSVSNMMTKLQETGEVEVEPYYGVTLTSKGRMTALKLIRAHRLFEVFLYDKLNLSSSEAHMNADNLDHDADEKMINQLELFLDNPTTCPHGLVIPDKQYHYHAKHFKRLTEIADGTTFKINSFTEDLELLKYLELVDLTLHSQWQLVERLPFEGPLVIENLTTHHKIQITQHAANYIFVE</sequence>
<dbReference type="SUPFAM" id="SSF47979">
    <property type="entry name" value="Iron-dependent repressor protein, dimerization domain"/>
    <property type="match status" value="1"/>
</dbReference>
<evidence type="ECO:0000256" key="2">
    <source>
        <dbReference type="ARBA" id="ARBA00007871"/>
    </source>
</evidence>
<dbReference type="Pfam" id="PF01325">
    <property type="entry name" value="Fe_dep_repress"/>
    <property type="match status" value="1"/>
</dbReference>
<keyword evidence="10" id="KW-0464">Manganese</keyword>
<evidence type="ECO:0000256" key="4">
    <source>
        <dbReference type="ARBA" id="ARBA00022490"/>
    </source>
</evidence>
<evidence type="ECO:0000256" key="3">
    <source>
        <dbReference type="ARBA" id="ARBA00011738"/>
    </source>
</evidence>
<comment type="subunit">
    <text evidence="3">Homodimer.</text>
</comment>
<comment type="similarity">
    <text evidence="2">Belongs to the DtxR/MntR family.</text>
</comment>
<evidence type="ECO:0000256" key="6">
    <source>
        <dbReference type="ARBA" id="ARBA00023015"/>
    </source>
</evidence>
<keyword evidence="9" id="KW-0804">Transcription</keyword>
<dbReference type="InterPro" id="IPR036388">
    <property type="entry name" value="WH-like_DNA-bd_sf"/>
</dbReference>
<comment type="subcellular location">
    <subcellularLocation>
        <location evidence="1">Cytoplasm</location>
    </subcellularLocation>
</comment>
<dbReference type="InterPro" id="IPR036390">
    <property type="entry name" value="WH_DNA-bd_sf"/>
</dbReference>
<keyword evidence="5" id="KW-0678">Repressor</keyword>
<evidence type="ECO:0000256" key="5">
    <source>
        <dbReference type="ARBA" id="ARBA00022491"/>
    </source>
</evidence>
<name>A0ABT0VLM7_9LACO</name>
<comment type="caution">
    <text evidence="13">The sequence shown here is derived from an EMBL/GenBank/DDBJ whole genome shotgun (WGS) entry which is preliminary data.</text>
</comment>
<evidence type="ECO:0000256" key="1">
    <source>
        <dbReference type="ARBA" id="ARBA00004496"/>
    </source>
</evidence>
<keyword evidence="4" id="KW-0963">Cytoplasm</keyword>
<dbReference type="InterPro" id="IPR001367">
    <property type="entry name" value="Fe_dep_repressor"/>
</dbReference>
<dbReference type="PROSITE" id="PS50944">
    <property type="entry name" value="HTH_DTXR"/>
    <property type="match status" value="1"/>
</dbReference>
<evidence type="ECO:0000256" key="9">
    <source>
        <dbReference type="ARBA" id="ARBA00023163"/>
    </source>
</evidence>
<proteinExistence type="inferred from homology"/>
<organism evidence="13 14">
    <name type="scientific">Periweissella beninensis</name>
    <dbReference type="NCBI Taxonomy" id="504936"/>
    <lineage>
        <taxon>Bacteria</taxon>
        <taxon>Bacillati</taxon>
        <taxon>Bacillota</taxon>
        <taxon>Bacilli</taxon>
        <taxon>Lactobacillales</taxon>
        <taxon>Lactobacillaceae</taxon>
        <taxon>Periweissella</taxon>
    </lineage>
</organism>
<feature type="domain" description="HTH dtxR-type" evidence="12">
    <location>
        <begin position="1"/>
        <end position="66"/>
    </location>
</feature>
<dbReference type="RefSeq" id="WP_205142808.1">
    <property type="nucleotide sequence ID" value="NZ_JAFBDN010000001.1"/>
</dbReference>
<keyword evidence="6" id="KW-0805">Transcription regulation</keyword>
<dbReference type="InterPro" id="IPR022687">
    <property type="entry name" value="HTH_DTXR"/>
</dbReference>
<reference evidence="13" key="1">
    <citation type="submission" date="2021-04" db="EMBL/GenBank/DDBJ databases">
        <title>Taxonomic assessment of Weissella genus.</title>
        <authorList>
            <person name="Fanelli F."/>
            <person name="Chieffi D."/>
            <person name="Dell'Aquila A."/>
            <person name="Gyu-Sung C."/>
            <person name="Franz C.M.A.P."/>
            <person name="Fusco V."/>
        </authorList>
    </citation>
    <scope>NUCLEOTIDE SEQUENCE</scope>
    <source>
        <strain evidence="13">LMG 25373</strain>
    </source>
</reference>
<dbReference type="PANTHER" id="PTHR33238">
    <property type="entry name" value="IRON (METAL) DEPENDENT REPRESSOR, DTXR FAMILY"/>
    <property type="match status" value="1"/>
</dbReference>
<evidence type="ECO:0000259" key="12">
    <source>
        <dbReference type="PROSITE" id="PS50944"/>
    </source>
</evidence>
<dbReference type="Gene3D" id="2.30.30.90">
    <property type="match status" value="1"/>
</dbReference>
<dbReference type="InterPro" id="IPR022689">
    <property type="entry name" value="Iron_dep_repressor"/>
</dbReference>